<dbReference type="AlphaFoldDB" id="A0AA41W6V9"/>
<dbReference type="GO" id="GO:0016758">
    <property type="term" value="F:hexosyltransferase activity"/>
    <property type="evidence" value="ECO:0007669"/>
    <property type="project" value="UniProtKB-ARBA"/>
</dbReference>
<proteinExistence type="predicted"/>
<organism evidence="2 3">
    <name type="scientific">Echinimonas agarilytica</name>
    <dbReference type="NCBI Taxonomy" id="1215918"/>
    <lineage>
        <taxon>Bacteria</taxon>
        <taxon>Pseudomonadati</taxon>
        <taxon>Pseudomonadota</taxon>
        <taxon>Gammaproteobacteria</taxon>
        <taxon>Alteromonadales</taxon>
        <taxon>Echinimonadaceae</taxon>
        <taxon>Echinimonas</taxon>
    </lineage>
</organism>
<evidence type="ECO:0000313" key="3">
    <source>
        <dbReference type="Proteomes" id="UP001165393"/>
    </source>
</evidence>
<accession>A0AA41W6V9</accession>
<protein>
    <submittedName>
        <fullName evidence="2">Glycosyltransferase</fullName>
    </submittedName>
</protein>
<dbReference type="Gene3D" id="3.90.550.10">
    <property type="entry name" value="Spore Coat Polysaccharide Biosynthesis Protein SpsA, Chain A"/>
    <property type="match status" value="1"/>
</dbReference>
<dbReference type="PANTHER" id="PTHR22916">
    <property type="entry name" value="GLYCOSYLTRANSFERASE"/>
    <property type="match status" value="1"/>
</dbReference>
<evidence type="ECO:0000259" key="1">
    <source>
        <dbReference type="Pfam" id="PF00535"/>
    </source>
</evidence>
<dbReference type="InterPro" id="IPR001173">
    <property type="entry name" value="Glyco_trans_2-like"/>
</dbReference>
<dbReference type="InterPro" id="IPR029044">
    <property type="entry name" value="Nucleotide-diphossugar_trans"/>
</dbReference>
<name>A0AA41W6V9_9GAMM</name>
<sequence length="306" mass="34850">MTLASNLISIITPAYQAQEFIARAVSSVISQTYTQWEMLIISDDLQDYQAILAQQGIEDPRLRFFSTGQVAAGVNTSRSIALSQADGEWITTLDADDSFMPKRLKKLLPIAQKYNMAGDNVSVVNHSNGELIRTLFPEQASHSLLWLDAEQYCQTNIPMTFLFHRSLVTLPWQSDVELGEDTLFNLRLMQEVGVLVPITSKCLHRYYVHNRSLCHSPDSAIRAERGYTHSLKRLQSDGMGFNTPDYQRIVLKMLSEKQAFNRFYLQQLEQGFKGSFQEFAYQHSIESILLRPDLEQAETQPQMANS</sequence>
<gene>
    <name evidence="2" type="ORF">NAF29_10400</name>
</gene>
<evidence type="ECO:0000313" key="2">
    <source>
        <dbReference type="EMBL" id="MCM2680075.1"/>
    </source>
</evidence>
<dbReference type="SUPFAM" id="SSF53448">
    <property type="entry name" value="Nucleotide-diphospho-sugar transferases"/>
    <property type="match status" value="1"/>
</dbReference>
<dbReference type="EMBL" id="JAMQGP010000004">
    <property type="protein sequence ID" value="MCM2680075.1"/>
    <property type="molecule type" value="Genomic_DNA"/>
</dbReference>
<keyword evidence="3" id="KW-1185">Reference proteome</keyword>
<reference evidence="2 3" key="1">
    <citation type="journal article" date="2013" name="Antonie Van Leeuwenhoek">
        <title>Echinimonas agarilytica gen. nov., sp. nov., a new gammaproteobacterium isolated from the sea urchin Strongylocentrotus intermedius.</title>
        <authorList>
            <person name="Nedashkovskaya O.I."/>
            <person name="Stenkova A.M."/>
            <person name="Zhukova N.V."/>
            <person name="Van Trappen S."/>
            <person name="Lee J.S."/>
            <person name="Kim S.B."/>
        </authorList>
    </citation>
    <scope>NUCLEOTIDE SEQUENCE [LARGE SCALE GENOMIC DNA]</scope>
    <source>
        <strain evidence="2 3">KMM 6351</strain>
    </source>
</reference>
<dbReference type="Proteomes" id="UP001165393">
    <property type="component" value="Unassembled WGS sequence"/>
</dbReference>
<dbReference type="RefSeq" id="WP_251261500.1">
    <property type="nucleotide sequence ID" value="NZ_JAMQGP010000004.1"/>
</dbReference>
<dbReference type="Pfam" id="PF00535">
    <property type="entry name" value="Glycos_transf_2"/>
    <property type="match status" value="1"/>
</dbReference>
<comment type="caution">
    <text evidence="2">The sequence shown here is derived from an EMBL/GenBank/DDBJ whole genome shotgun (WGS) entry which is preliminary data.</text>
</comment>
<feature type="domain" description="Glycosyltransferase 2-like" evidence="1">
    <location>
        <begin position="9"/>
        <end position="166"/>
    </location>
</feature>
<dbReference type="PANTHER" id="PTHR22916:SF3">
    <property type="entry name" value="UDP-GLCNAC:BETAGAL BETA-1,3-N-ACETYLGLUCOSAMINYLTRANSFERASE-LIKE PROTEIN 1"/>
    <property type="match status" value="1"/>
</dbReference>
<dbReference type="CDD" id="cd00761">
    <property type="entry name" value="Glyco_tranf_GTA_type"/>
    <property type="match status" value="1"/>
</dbReference>